<evidence type="ECO:0000256" key="2">
    <source>
        <dbReference type="ARBA" id="ARBA00023136"/>
    </source>
</evidence>
<protein>
    <recommendedName>
        <fullName evidence="4">Longin domain-containing protein</fullName>
    </recommendedName>
</protein>
<dbReference type="InterPro" id="IPR010908">
    <property type="entry name" value="Longin_dom"/>
</dbReference>
<evidence type="ECO:0000256" key="3">
    <source>
        <dbReference type="ARBA" id="ARBA00046280"/>
    </source>
</evidence>
<evidence type="ECO:0000313" key="5">
    <source>
        <dbReference type="EMBL" id="MCD7453273.1"/>
    </source>
</evidence>
<dbReference type="CDD" id="cd14824">
    <property type="entry name" value="Longin"/>
    <property type="match status" value="1"/>
</dbReference>
<comment type="subcellular location">
    <subcellularLocation>
        <location evidence="3">Endomembrane system</location>
        <topology evidence="3">Single-pass type IV membrane protein</topology>
    </subcellularLocation>
</comment>
<keyword evidence="6" id="KW-1185">Reference proteome</keyword>
<keyword evidence="2" id="KW-0472">Membrane</keyword>
<evidence type="ECO:0000256" key="1">
    <source>
        <dbReference type="ARBA" id="ARBA00008025"/>
    </source>
</evidence>
<reference evidence="5 6" key="1">
    <citation type="journal article" date="2021" name="BMC Genomics">
        <title>Datura genome reveals duplications of psychoactive alkaloid biosynthetic genes and high mutation rate following tissue culture.</title>
        <authorList>
            <person name="Rajewski A."/>
            <person name="Carter-House D."/>
            <person name="Stajich J."/>
            <person name="Litt A."/>
        </authorList>
    </citation>
    <scope>NUCLEOTIDE SEQUENCE [LARGE SCALE GENOMIC DNA]</scope>
    <source>
        <strain evidence="5">AR-01</strain>
    </source>
</reference>
<proteinExistence type="inferred from homology"/>
<name>A0ABS8S2F5_DATST</name>
<dbReference type="Gene3D" id="3.30.450.50">
    <property type="entry name" value="Longin domain"/>
    <property type="match status" value="1"/>
</dbReference>
<dbReference type="InterPro" id="IPR051097">
    <property type="entry name" value="Synaptobrevin-like_transport"/>
</dbReference>
<feature type="domain" description="Longin" evidence="4">
    <location>
        <begin position="78"/>
        <end position="158"/>
    </location>
</feature>
<sequence length="259" mass="29878">MIVGVRIKKKLTARKGKRRPVDPAFDFFIAFFFPPKRQNLFIDKYVFIHETLNFYIIVCNSEEERCRGREKNDDTVRAIARGSVVLAEQTGPTTTNASTIARQILEKIPGNNDSNVSYSQDRYIFHVKRTDGLTVLCMADDSAGRRILSHFSKKFTKDQRPMAEQFCLHKLMLICKEYFPPRKQARCFQKHCAVENVKLTVALIFPPPCDSLCYFLAFLSWVYTSNLFEVRITESASRLCPETFIGVHYFAIFDLNCLG</sequence>
<organism evidence="5 6">
    <name type="scientific">Datura stramonium</name>
    <name type="common">Jimsonweed</name>
    <name type="synonym">Common thornapple</name>
    <dbReference type="NCBI Taxonomy" id="4076"/>
    <lineage>
        <taxon>Eukaryota</taxon>
        <taxon>Viridiplantae</taxon>
        <taxon>Streptophyta</taxon>
        <taxon>Embryophyta</taxon>
        <taxon>Tracheophyta</taxon>
        <taxon>Spermatophyta</taxon>
        <taxon>Magnoliopsida</taxon>
        <taxon>eudicotyledons</taxon>
        <taxon>Gunneridae</taxon>
        <taxon>Pentapetalae</taxon>
        <taxon>asterids</taxon>
        <taxon>lamiids</taxon>
        <taxon>Solanales</taxon>
        <taxon>Solanaceae</taxon>
        <taxon>Solanoideae</taxon>
        <taxon>Datureae</taxon>
        <taxon>Datura</taxon>
    </lineage>
</organism>
<dbReference type="PANTHER" id="PTHR21136:SF172">
    <property type="entry name" value="VESICLE-ASSOCIATED MEMBRANE PROTEIN 711-RELATED"/>
    <property type="match status" value="1"/>
</dbReference>
<dbReference type="Proteomes" id="UP000823775">
    <property type="component" value="Unassembled WGS sequence"/>
</dbReference>
<evidence type="ECO:0000313" key="6">
    <source>
        <dbReference type="Proteomes" id="UP000823775"/>
    </source>
</evidence>
<dbReference type="SUPFAM" id="SSF64356">
    <property type="entry name" value="SNARE-like"/>
    <property type="match status" value="1"/>
</dbReference>
<dbReference type="EMBL" id="JACEIK010000246">
    <property type="protein sequence ID" value="MCD7453273.1"/>
    <property type="molecule type" value="Genomic_DNA"/>
</dbReference>
<dbReference type="PROSITE" id="PS50859">
    <property type="entry name" value="LONGIN"/>
    <property type="match status" value="1"/>
</dbReference>
<comment type="caution">
    <text evidence="5">The sequence shown here is derived from an EMBL/GenBank/DDBJ whole genome shotgun (WGS) entry which is preliminary data.</text>
</comment>
<gene>
    <name evidence="5" type="ORF">HAX54_020352</name>
</gene>
<dbReference type="PANTHER" id="PTHR21136">
    <property type="entry name" value="SNARE PROTEINS"/>
    <property type="match status" value="1"/>
</dbReference>
<dbReference type="InterPro" id="IPR011012">
    <property type="entry name" value="Longin-like_dom_sf"/>
</dbReference>
<comment type="similarity">
    <text evidence="1">Belongs to the synaptobrevin family.</text>
</comment>
<accession>A0ABS8S2F5</accession>
<dbReference type="Pfam" id="PF13774">
    <property type="entry name" value="Longin"/>
    <property type="match status" value="1"/>
</dbReference>
<evidence type="ECO:0000259" key="4">
    <source>
        <dbReference type="PROSITE" id="PS50859"/>
    </source>
</evidence>
<dbReference type="SMART" id="SM01270">
    <property type="entry name" value="Longin"/>
    <property type="match status" value="1"/>
</dbReference>